<dbReference type="Proteomes" id="UP000033140">
    <property type="component" value="Unassembled WGS sequence"/>
</dbReference>
<protein>
    <submittedName>
        <fullName evidence="2">Uncharacterized protein</fullName>
    </submittedName>
</protein>
<gene>
    <name evidence="2" type="ORF">G7K_0351-t1</name>
</gene>
<accession>A0A0E9N8T2</accession>
<comment type="caution">
    <text evidence="2">The sequence shown here is derived from an EMBL/GenBank/DDBJ whole genome shotgun (WGS) entry which is preliminary data.</text>
</comment>
<dbReference type="EMBL" id="BACD03000002">
    <property type="protein sequence ID" value="GAO46111.1"/>
    <property type="molecule type" value="Genomic_DNA"/>
</dbReference>
<reference evidence="2 3" key="2">
    <citation type="journal article" date="2014" name="J. Gen. Appl. Microbiol.">
        <title>The early diverging ascomycetous budding yeast Saitoella complicata has three histone deacetylases belonging to the Clr6, Hos2, and Rpd3 lineages.</title>
        <authorList>
            <person name="Nishida H."/>
            <person name="Matsumoto T."/>
            <person name="Kondo S."/>
            <person name="Hamamoto M."/>
            <person name="Yoshikawa H."/>
        </authorList>
    </citation>
    <scope>NUCLEOTIDE SEQUENCE [LARGE SCALE GENOMIC DNA]</scope>
    <source>
        <strain evidence="2 3">NRRL Y-17804</strain>
    </source>
</reference>
<evidence type="ECO:0000313" key="3">
    <source>
        <dbReference type="Proteomes" id="UP000033140"/>
    </source>
</evidence>
<feature type="region of interest" description="Disordered" evidence="1">
    <location>
        <begin position="34"/>
        <end position="108"/>
    </location>
</feature>
<name>A0A0E9N8T2_SAICN</name>
<feature type="compositionally biased region" description="Low complexity" evidence="1">
    <location>
        <begin position="97"/>
        <end position="108"/>
    </location>
</feature>
<sequence>MRARVPARGRELELVPPTQVLLQRSALKLAPVASSSTSGFAAHQQMAMSNPDDDDHSRDKPSPAQQVSDSFGAQMTSSGPPQDAYDQPQNNTSHAVQTFPQQQQPTETAPLNQEWTMQQFEEDGSGSFDHQLHDAFARFQASMRACQIAIADGRCSDASSILYHVTEWVVQNAERLGLTTDDAELYDQRFSFWRDLNDNWSNLFHRNVGLLSDNHAPVGTQRLNEMQLGNLGQHIIRWSDILERFGLVDYDLGLQEDRCLKAIEACFDQWRAYWAHLGPFNVILVFPNSKQRKRAESICHGERQVRVSCNTAETTSNRT</sequence>
<feature type="compositionally biased region" description="Polar residues" evidence="1">
    <location>
        <begin position="87"/>
        <end position="96"/>
    </location>
</feature>
<organism evidence="2 3">
    <name type="scientific">Saitoella complicata (strain BCRC 22490 / CBS 7301 / JCM 7358 / NBRC 10748 / NRRL Y-17804)</name>
    <dbReference type="NCBI Taxonomy" id="698492"/>
    <lineage>
        <taxon>Eukaryota</taxon>
        <taxon>Fungi</taxon>
        <taxon>Dikarya</taxon>
        <taxon>Ascomycota</taxon>
        <taxon>Taphrinomycotina</taxon>
        <taxon>Taphrinomycotina incertae sedis</taxon>
        <taxon>Saitoella</taxon>
    </lineage>
</organism>
<dbReference type="AlphaFoldDB" id="A0A0E9N8T2"/>
<evidence type="ECO:0000313" key="2">
    <source>
        <dbReference type="EMBL" id="GAO46111.1"/>
    </source>
</evidence>
<reference evidence="2 3" key="3">
    <citation type="journal article" date="2015" name="Genome Announc.">
        <title>Draft Genome Sequence of the Archiascomycetous Yeast Saitoella complicata.</title>
        <authorList>
            <person name="Yamauchi K."/>
            <person name="Kondo S."/>
            <person name="Hamamoto M."/>
            <person name="Takahashi Y."/>
            <person name="Ogura Y."/>
            <person name="Hayashi T."/>
            <person name="Nishida H."/>
        </authorList>
    </citation>
    <scope>NUCLEOTIDE SEQUENCE [LARGE SCALE GENOMIC DNA]</scope>
    <source>
        <strain evidence="2 3">NRRL Y-17804</strain>
    </source>
</reference>
<feature type="compositionally biased region" description="Polar residues" evidence="1">
    <location>
        <begin position="63"/>
        <end position="80"/>
    </location>
</feature>
<keyword evidence="3" id="KW-1185">Reference proteome</keyword>
<proteinExistence type="predicted"/>
<evidence type="ECO:0000256" key="1">
    <source>
        <dbReference type="SAM" id="MobiDB-lite"/>
    </source>
</evidence>
<reference evidence="2 3" key="1">
    <citation type="journal article" date="2011" name="J. Gen. Appl. Microbiol.">
        <title>Draft genome sequencing of the enigmatic yeast Saitoella complicata.</title>
        <authorList>
            <person name="Nishida H."/>
            <person name="Hamamoto M."/>
            <person name="Sugiyama J."/>
        </authorList>
    </citation>
    <scope>NUCLEOTIDE SEQUENCE [LARGE SCALE GENOMIC DNA]</scope>
    <source>
        <strain evidence="2 3">NRRL Y-17804</strain>
    </source>
</reference>